<accession>A0ABN9QU65</accession>
<gene>
    <name evidence="3" type="ORF">PCOR1329_LOCUS14249</name>
</gene>
<feature type="chain" id="PRO_5045942337" description="JmjC domain-containing protein" evidence="1">
    <location>
        <begin position="20"/>
        <end position="378"/>
    </location>
</feature>
<feature type="signal peptide" evidence="1">
    <location>
        <begin position="1"/>
        <end position="19"/>
    </location>
</feature>
<dbReference type="Gene3D" id="2.60.120.650">
    <property type="entry name" value="Cupin"/>
    <property type="match status" value="1"/>
</dbReference>
<dbReference type="InterPro" id="IPR003347">
    <property type="entry name" value="JmjC_dom"/>
</dbReference>
<comment type="caution">
    <text evidence="3">The sequence shown here is derived from an EMBL/GenBank/DDBJ whole genome shotgun (WGS) entry which is preliminary data.</text>
</comment>
<protein>
    <recommendedName>
        <fullName evidence="2">JmjC domain-containing protein</fullName>
    </recommendedName>
</protein>
<evidence type="ECO:0000313" key="4">
    <source>
        <dbReference type="Proteomes" id="UP001189429"/>
    </source>
</evidence>
<keyword evidence="4" id="KW-1185">Reference proteome</keyword>
<reference evidence="3" key="1">
    <citation type="submission" date="2023-10" db="EMBL/GenBank/DDBJ databases">
        <authorList>
            <person name="Chen Y."/>
            <person name="Shah S."/>
            <person name="Dougan E. K."/>
            <person name="Thang M."/>
            <person name="Chan C."/>
        </authorList>
    </citation>
    <scope>NUCLEOTIDE SEQUENCE [LARGE SCALE GENOMIC DNA]</scope>
</reference>
<proteinExistence type="predicted"/>
<evidence type="ECO:0000259" key="2">
    <source>
        <dbReference type="PROSITE" id="PS51184"/>
    </source>
</evidence>
<organism evidence="3 4">
    <name type="scientific">Prorocentrum cordatum</name>
    <dbReference type="NCBI Taxonomy" id="2364126"/>
    <lineage>
        <taxon>Eukaryota</taxon>
        <taxon>Sar</taxon>
        <taxon>Alveolata</taxon>
        <taxon>Dinophyceae</taxon>
        <taxon>Prorocentrales</taxon>
        <taxon>Prorocentraceae</taxon>
        <taxon>Prorocentrum</taxon>
    </lineage>
</organism>
<keyword evidence="1" id="KW-0732">Signal</keyword>
<dbReference type="EMBL" id="CAUYUJ010004247">
    <property type="protein sequence ID" value="CAK0808752.1"/>
    <property type="molecule type" value="Genomic_DNA"/>
</dbReference>
<evidence type="ECO:0000313" key="3">
    <source>
        <dbReference type="EMBL" id="CAK0808752.1"/>
    </source>
</evidence>
<feature type="domain" description="JmjC" evidence="2">
    <location>
        <begin position="86"/>
        <end position="240"/>
    </location>
</feature>
<name>A0ABN9QU65_9DINO</name>
<sequence length="378" mass="43406">MKLGHARYLAALLLMSAAGQHHEHEWIEYSKPTRRPMDILTVEDAPQLIQSNTSWNLTQFLKSHGDRIVGTSLVSKLNYQGFPNDGPSMRLKEFVDLDSPKYSVFEEDKLRDAFTFDMPMMPAQLDKLVILSMAKQGSSTPFHTHGAAAFVLVSGSKLWLLTKRIPRAMQNVLGYQTGQALLQHQERFEEWGISVFLQRPGQIVVVPELWYHSTVNIEAAIGVSYQGLFRTSFRRGENEHSCIASFREGDCARFFRLCAKASPYMLPYWEECINSWAESEARRNLRHLGKKLLATPCTDCEYQWTRMAFMWAPFDAKRALSCLKRALKVNPSYIPALVGAFELTKDESFENELKKLHGRFPETPDLREHFRFHANPEL</sequence>
<dbReference type="SUPFAM" id="SSF51197">
    <property type="entry name" value="Clavaminate synthase-like"/>
    <property type="match status" value="1"/>
</dbReference>
<dbReference type="PROSITE" id="PS51184">
    <property type="entry name" value="JMJC"/>
    <property type="match status" value="1"/>
</dbReference>
<dbReference type="Proteomes" id="UP001189429">
    <property type="component" value="Unassembled WGS sequence"/>
</dbReference>
<evidence type="ECO:0000256" key="1">
    <source>
        <dbReference type="SAM" id="SignalP"/>
    </source>
</evidence>